<evidence type="ECO:0000313" key="2">
    <source>
        <dbReference type="Proteomes" id="UP000000366"/>
    </source>
</evidence>
<dbReference type="EMBL" id="CP000556">
    <property type="protein sequence ID" value="ABM97053.1"/>
    <property type="molecule type" value="Genomic_DNA"/>
</dbReference>
<evidence type="ECO:0008006" key="3">
    <source>
        <dbReference type="Google" id="ProtNLM"/>
    </source>
</evidence>
<evidence type="ECO:0000313" key="1">
    <source>
        <dbReference type="EMBL" id="ABM97053.1"/>
    </source>
</evidence>
<keyword evidence="2" id="KW-1185">Reference proteome</keyword>
<dbReference type="RefSeq" id="WP_011831641.1">
    <property type="nucleotide sequence ID" value="NC_008826.1"/>
</dbReference>
<name>A2SNB4_METPP</name>
<dbReference type="Pfam" id="PF07505">
    <property type="entry name" value="DUF5131"/>
    <property type="match status" value="1"/>
</dbReference>
<reference evidence="1 2" key="1">
    <citation type="journal article" date="2007" name="J. Bacteriol.">
        <title>Whole-genome analysis of the methyl tert-butyl ether-degrading beta-proteobacterium Methylibium petroleiphilum PM1.</title>
        <authorList>
            <person name="Kane S.R."/>
            <person name="Chakicherla A.Y."/>
            <person name="Chain P.S.G."/>
            <person name="Schmidt R."/>
            <person name="Shin M.W."/>
            <person name="Legler T.C."/>
            <person name="Scow K.M."/>
            <person name="Larimer F.W."/>
            <person name="Lucas S.M."/>
            <person name="Richardson P.M."/>
            <person name="Hristova K.R."/>
        </authorList>
    </citation>
    <scope>NUCLEOTIDE SEQUENCE [LARGE SCALE GENOMIC DNA]</scope>
    <source>
        <strain evidence="2">ATCC BAA-1232 / LMG 22953 / PM1</strain>
        <plasmid evidence="1 2">RPME01</plasmid>
    </source>
</reference>
<geneLocation type="plasmid" evidence="1 2">
    <name>RPME01</name>
</geneLocation>
<gene>
    <name evidence="1" type="ordered locus">Mpe_B0278</name>
</gene>
<dbReference type="AlphaFoldDB" id="A2SNB4"/>
<accession>A2SNB4</accession>
<dbReference type="Proteomes" id="UP000000366">
    <property type="component" value="Plasmid RPME01"/>
</dbReference>
<organism evidence="1 2">
    <name type="scientific">Methylibium petroleiphilum (strain ATCC BAA-1232 / LMG 22953 / PM1)</name>
    <dbReference type="NCBI Taxonomy" id="420662"/>
    <lineage>
        <taxon>Bacteria</taxon>
        <taxon>Pseudomonadati</taxon>
        <taxon>Pseudomonadota</taxon>
        <taxon>Betaproteobacteria</taxon>
        <taxon>Burkholderiales</taxon>
        <taxon>Sphaerotilaceae</taxon>
        <taxon>Methylibium</taxon>
    </lineage>
</organism>
<dbReference type="KEGG" id="mpt:Mpe_B0278"/>
<dbReference type="HOGENOM" id="CLU_054184_0_0_4"/>
<dbReference type="InterPro" id="IPR011101">
    <property type="entry name" value="DUF5131"/>
</dbReference>
<sequence>MAETVIEWVRNPQGELGFTFNAWIGCEHVSPACDHCYAEVDTPARVLRAKGMETWGPHAERYRTSDANWRQPLRWNKKAAAKGTRLRVFSASQSDWLDNKVPIEWLVDLLDLIRCTPNLDWLLLTKRIGNWRKRLEEAATYRLAVILADTSDPRRDALYQWIKAWLDGHPPAHVWLGATVVNQEEVDRDVIKLLRTPAAVRFLSMEPLLGPVNITRIDLDGHSEIYPLRGTTGCEDDDGEPVADLPAIDWVIVGGESGHKARPMLPEWAFNVRDQCEAAGVSFFFKQWGEWHTSAVRLTDGRAVFRQFTDFQHWVNKASTWVNGGICLDRNGVELKIGRDFMRARDEDAFPVTIMHRVGKASAGRLLDGRLHDASPASVLH</sequence>
<proteinExistence type="predicted"/>
<dbReference type="eggNOG" id="COG4422">
    <property type="taxonomic scope" value="Bacteria"/>
</dbReference>
<keyword evidence="1" id="KW-0614">Plasmid</keyword>
<protein>
    <recommendedName>
        <fullName evidence="3">Bacteriophage protein gp37</fullName>
    </recommendedName>
</protein>